<evidence type="ECO:0000256" key="2">
    <source>
        <dbReference type="ARBA" id="ARBA00023125"/>
    </source>
</evidence>
<feature type="domain" description="HTH marR-type" evidence="4">
    <location>
        <begin position="23"/>
        <end position="155"/>
    </location>
</feature>
<keyword evidence="3" id="KW-0804">Transcription</keyword>
<dbReference type="InterPro" id="IPR000835">
    <property type="entry name" value="HTH_MarR-typ"/>
</dbReference>
<evidence type="ECO:0000259" key="4">
    <source>
        <dbReference type="PROSITE" id="PS50995"/>
    </source>
</evidence>
<reference evidence="5 6" key="1">
    <citation type="submission" date="2018-12" db="EMBL/GenBank/DDBJ databases">
        <title>Mesorhizobium carbonis sp. nov., isolated from coal mine water.</title>
        <authorList>
            <person name="Xin W."/>
            <person name="Xu Z."/>
            <person name="Xiang F."/>
            <person name="Zhang J."/>
            <person name="Xi L."/>
            <person name="Liu J."/>
        </authorList>
    </citation>
    <scope>NUCLEOTIDE SEQUENCE [LARGE SCALE GENOMIC DNA]</scope>
    <source>
        <strain evidence="5 6">B2.3</strain>
    </source>
</reference>
<dbReference type="SUPFAM" id="SSF46785">
    <property type="entry name" value="Winged helix' DNA-binding domain"/>
    <property type="match status" value="1"/>
</dbReference>
<dbReference type="PRINTS" id="PR00598">
    <property type="entry name" value="HTHMARR"/>
</dbReference>
<dbReference type="GO" id="GO:0045892">
    <property type="term" value="P:negative regulation of DNA-templated transcription"/>
    <property type="evidence" value="ECO:0007669"/>
    <property type="project" value="InterPro"/>
</dbReference>
<dbReference type="OrthoDB" id="1431064at2"/>
<keyword evidence="6" id="KW-1185">Reference proteome</keyword>
<dbReference type="Pfam" id="PF01047">
    <property type="entry name" value="MarR"/>
    <property type="match status" value="1"/>
</dbReference>
<dbReference type="InterPro" id="IPR012712">
    <property type="entry name" value="HpaR/FarR"/>
</dbReference>
<dbReference type="PANTHER" id="PTHR42756:SF1">
    <property type="entry name" value="TRANSCRIPTIONAL REPRESSOR OF EMRAB OPERON"/>
    <property type="match status" value="1"/>
</dbReference>
<dbReference type="PROSITE" id="PS50995">
    <property type="entry name" value="HTH_MARR_2"/>
    <property type="match status" value="1"/>
</dbReference>
<gene>
    <name evidence="5" type="primary">hpaR</name>
    <name evidence="5" type="ORF">EJC49_17680</name>
</gene>
<dbReference type="PANTHER" id="PTHR42756">
    <property type="entry name" value="TRANSCRIPTIONAL REGULATOR, MARR"/>
    <property type="match status" value="1"/>
</dbReference>
<evidence type="ECO:0000313" key="5">
    <source>
        <dbReference type="EMBL" id="RST85009.1"/>
    </source>
</evidence>
<dbReference type="AlphaFoldDB" id="A0A3R9YR30"/>
<dbReference type="InterPro" id="IPR036390">
    <property type="entry name" value="WH_DNA-bd_sf"/>
</dbReference>
<sequence length="191" mass="21910">MSMAAYERRKKPVQAHLTREQVVEALPLSIVRARESVMGSFRSVLHKYGLTEPQWRVIWTIETLEEVEMTELARMTAILFPSLSRIVRELEQREYINRRNDPSDLRRMLVSLNDRGSGLFELVAPEARAVYRSIRDVMGTEKLRQLQNLLVELDEKVSGLTFSPSEIQGLPADLVPQTPLKARGRPRKVAS</sequence>
<evidence type="ECO:0000313" key="6">
    <source>
        <dbReference type="Proteomes" id="UP000278398"/>
    </source>
</evidence>
<evidence type="ECO:0000256" key="1">
    <source>
        <dbReference type="ARBA" id="ARBA00023015"/>
    </source>
</evidence>
<proteinExistence type="predicted"/>
<dbReference type="GO" id="GO:0003700">
    <property type="term" value="F:DNA-binding transcription factor activity"/>
    <property type="evidence" value="ECO:0007669"/>
    <property type="project" value="InterPro"/>
</dbReference>
<name>A0A3R9YR30_9HYPH</name>
<accession>A0A3R9YR30</accession>
<protein>
    <submittedName>
        <fullName evidence="5">Homoprotocatechuate degradation operon regulator HpaR</fullName>
    </submittedName>
</protein>
<dbReference type="Gene3D" id="1.10.10.10">
    <property type="entry name" value="Winged helix-like DNA-binding domain superfamily/Winged helix DNA-binding domain"/>
    <property type="match status" value="1"/>
</dbReference>
<dbReference type="NCBIfam" id="TIGR02337">
    <property type="entry name" value="HpaR"/>
    <property type="match status" value="1"/>
</dbReference>
<dbReference type="GO" id="GO:0003677">
    <property type="term" value="F:DNA binding"/>
    <property type="evidence" value="ECO:0007669"/>
    <property type="project" value="UniProtKB-KW"/>
</dbReference>
<keyword evidence="1" id="KW-0805">Transcription regulation</keyword>
<dbReference type="SMART" id="SM00347">
    <property type="entry name" value="HTH_MARR"/>
    <property type="match status" value="1"/>
</dbReference>
<dbReference type="Proteomes" id="UP000278398">
    <property type="component" value="Unassembled WGS sequence"/>
</dbReference>
<dbReference type="InterPro" id="IPR036388">
    <property type="entry name" value="WH-like_DNA-bd_sf"/>
</dbReference>
<organism evidence="5 6">
    <name type="scientific">Aquibium carbonis</name>
    <dbReference type="NCBI Taxonomy" id="2495581"/>
    <lineage>
        <taxon>Bacteria</taxon>
        <taxon>Pseudomonadati</taxon>
        <taxon>Pseudomonadota</taxon>
        <taxon>Alphaproteobacteria</taxon>
        <taxon>Hyphomicrobiales</taxon>
        <taxon>Phyllobacteriaceae</taxon>
        <taxon>Aquibium</taxon>
    </lineage>
</organism>
<comment type="caution">
    <text evidence="5">The sequence shown here is derived from an EMBL/GenBank/DDBJ whole genome shotgun (WGS) entry which is preliminary data.</text>
</comment>
<evidence type="ECO:0000256" key="3">
    <source>
        <dbReference type="ARBA" id="ARBA00023163"/>
    </source>
</evidence>
<dbReference type="EMBL" id="RWKW01000069">
    <property type="protein sequence ID" value="RST85009.1"/>
    <property type="molecule type" value="Genomic_DNA"/>
</dbReference>
<keyword evidence="2" id="KW-0238">DNA-binding</keyword>